<organism evidence="8 9">
    <name type="scientific">Thauera sedimentorum</name>
    <dbReference type="NCBI Taxonomy" id="2767595"/>
    <lineage>
        <taxon>Bacteria</taxon>
        <taxon>Pseudomonadati</taxon>
        <taxon>Pseudomonadota</taxon>
        <taxon>Betaproteobacteria</taxon>
        <taxon>Rhodocyclales</taxon>
        <taxon>Zoogloeaceae</taxon>
        <taxon>Thauera</taxon>
    </lineage>
</organism>
<dbReference type="Proteomes" id="UP000603602">
    <property type="component" value="Unassembled WGS sequence"/>
</dbReference>
<comment type="cofactor">
    <cofactor evidence="2">
        <name>Mg(2+)</name>
        <dbReference type="ChEBI" id="CHEBI:18420"/>
    </cofactor>
</comment>
<evidence type="ECO:0000256" key="3">
    <source>
        <dbReference type="ARBA" id="ARBA00022723"/>
    </source>
</evidence>
<dbReference type="EMBL" id="JACYTO010000001">
    <property type="protein sequence ID" value="MBD8502923.1"/>
    <property type="molecule type" value="Genomic_DNA"/>
</dbReference>
<sequence>MWLFIQWCAGFATPRAASRALRTLRIVTADTLSPSLEPLSAGWLRERFLAGNGSDPVHEGEPGRALRPAAVLVPVVDRNDGLSVLLTRRTDHLHHHPGQISFPGGRVEEADTSPVMTALRETEEEIGLAPDRVELLGELADYHTGTGFRVTPVVGLVHPPFELLLDDFEVAEAFEVPLAFLLDPANRQRHRMEYQGRMREYYAIPYGDYFIWGATAGILVQMSRYVGVAEGA</sequence>
<protein>
    <submittedName>
        <fullName evidence="8">CoA pyrophosphatase</fullName>
    </submittedName>
</protein>
<dbReference type="NCBIfam" id="NF007980">
    <property type="entry name" value="PRK10707.1"/>
    <property type="match status" value="1"/>
</dbReference>
<dbReference type="Pfam" id="PF00293">
    <property type="entry name" value="NUDIX"/>
    <property type="match status" value="1"/>
</dbReference>
<evidence type="ECO:0000256" key="4">
    <source>
        <dbReference type="ARBA" id="ARBA00022801"/>
    </source>
</evidence>
<dbReference type="PANTHER" id="PTHR12992:SF11">
    <property type="entry name" value="MITOCHONDRIAL COENZYME A DIPHOSPHATASE NUDT8"/>
    <property type="match status" value="1"/>
</dbReference>
<dbReference type="SUPFAM" id="SSF55811">
    <property type="entry name" value="Nudix"/>
    <property type="match status" value="1"/>
</dbReference>
<dbReference type="Gene3D" id="3.90.79.10">
    <property type="entry name" value="Nucleoside Triphosphate Pyrophosphohydrolase"/>
    <property type="match status" value="1"/>
</dbReference>
<evidence type="ECO:0000259" key="7">
    <source>
        <dbReference type="PROSITE" id="PS51462"/>
    </source>
</evidence>
<reference evidence="9" key="1">
    <citation type="submission" date="2023-07" db="EMBL/GenBank/DDBJ databases">
        <title>Thauera sp. CAU 1555 isolated from sand of Yaerae Beach.</title>
        <authorList>
            <person name="Kim W."/>
        </authorList>
    </citation>
    <scope>NUCLEOTIDE SEQUENCE [LARGE SCALE GENOMIC DNA]</scope>
    <source>
        <strain evidence="9">CAU 1555</strain>
    </source>
</reference>
<feature type="domain" description="Nudix hydrolase" evidence="7">
    <location>
        <begin position="66"/>
        <end position="200"/>
    </location>
</feature>
<dbReference type="InterPro" id="IPR045121">
    <property type="entry name" value="CoAse"/>
</dbReference>
<name>A0ABR9B988_9RHOO</name>
<dbReference type="InterPro" id="IPR015797">
    <property type="entry name" value="NUDIX_hydrolase-like_dom_sf"/>
</dbReference>
<evidence type="ECO:0000256" key="1">
    <source>
        <dbReference type="ARBA" id="ARBA00001936"/>
    </source>
</evidence>
<evidence type="ECO:0000256" key="6">
    <source>
        <dbReference type="ARBA" id="ARBA00023211"/>
    </source>
</evidence>
<comment type="caution">
    <text evidence="8">The sequence shown here is derived from an EMBL/GenBank/DDBJ whole genome shotgun (WGS) entry which is preliminary data.</text>
</comment>
<dbReference type="InterPro" id="IPR000086">
    <property type="entry name" value="NUDIX_hydrolase_dom"/>
</dbReference>
<comment type="cofactor">
    <cofactor evidence="1">
        <name>Mn(2+)</name>
        <dbReference type="ChEBI" id="CHEBI:29035"/>
    </cofactor>
</comment>
<evidence type="ECO:0000256" key="5">
    <source>
        <dbReference type="ARBA" id="ARBA00022842"/>
    </source>
</evidence>
<keyword evidence="4" id="KW-0378">Hydrolase</keyword>
<evidence type="ECO:0000256" key="2">
    <source>
        <dbReference type="ARBA" id="ARBA00001946"/>
    </source>
</evidence>
<accession>A0ABR9B988</accession>
<proteinExistence type="predicted"/>
<dbReference type="CDD" id="cd03426">
    <property type="entry name" value="NUDIX_CoAse_Nudt7"/>
    <property type="match status" value="1"/>
</dbReference>
<keyword evidence="6" id="KW-0464">Manganese</keyword>
<keyword evidence="3" id="KW-0479">Metal-binding</keyword>
<evidence type="ECO:0000313" key="9">
    <source>
        <dbReference type="Proteomes" id="UP000603602"/>
    </source>
</evidence>
<keyword evidence="9" id="KW-1185">Reference proteome</keyword>
<dbReference type="PROSITE" id="PS51462">
    <property type="entry name" value="NUDIX"/>
    <property type="match status" value="1"/>
</dbReference>
<dbReference type="PANTHER" id="PTHR12992">
    <property type="entry name" value="NUDIX HYDROLASE"/>
    <property type="match status" value="1"/>
</dbReference>
<evidence type="ECO:0000313" key="8">
    <source>
        <dbReference type="EMBL" id="MBD8502923.1"/>
    </source>
</evidence>
<keyword evidence="5" id="KW-0460">Magnesium</keyword>
<gene>
    <name evidence="8" type="ORF">IFO67_08515</name>
</gene>